<name>A0A8J7IYN2_9FLAO</name>
<dbReference type="Proteomes" id="UP000610931">
    <property type="component" value="Unassembled WGS sequence"/>
</dbReference>
<dbReference type="RefSeq" id="WP_199116945.1">
    <property type="nucleotide sequence ID" value="NZ_JAELVQ010000042.1"/>
</dbReference>
<evidence type="ECO:0000313" key="4">
    <source>
        <dbReference type="Proteomes" id="UP000610931"/>
    </source>
</evidence>
<keyword evidence="4" id="KW-1185">Reference proteome</keyword>
<dbReference type="Pfam" id="PF00975">
    <property type="entry name" value="Thioesterase"/>
    <property type="match status" value="1"/>
</dbReference>
<dbReference type="InterPro" id="IPR001031">
    <property type="entry name" value="Thioesterase"/>
</dbReference>
<dbReference type="GO" id="GO:0008610">
    <property type="term" value="P:lipid biosynthetic process"/>
    <property type="evidence" value="ECO:0007669"/>
    <property type="project" value="TreeGrafter"/>
</dbReference>
<accession>A0A8J7IYN2</accession>
<dbReference type="AlphaFoldDB" id="A0A8J7IYN2"/>
<dbReference type="Gene3D" id="3.40.50.1820">
    <property type="entry name" value="alpha/beta hydrolase"/>
    <property type="match status" value="1"/>
</dbReference>
<reference evidence="3" key="1">
    <citation type="submission" date="2020-12" db="EMBL/GenBank/DDBJ databases">
        <title>Snuella sp. nov., isolated from sediment in Incheon.</title>
        <authorList>
            <person name="Kim W."/>
        </authorList>
    </citation>
    <scope>NUCLEOTIDE SEQUENCE</scope>
    <source>
        <strain evidence="3">CAU 1569</strain>
    </source>
</reference>
<dbReference type="EMBL" id="JAELVQ010000042">
    <property type="protein sequence ID" value="MBJ6369820.1"/>
    <property type="molecule type" value="Genomic_DNA"/>
</dbReference>
<dbReference type="InterPro" id="IPR029058">
    <property type="entry name" value="AB_hydrolase_fold"/>
</dbReference>
<protein>
    <submittedName>
        <fullName evidence="3">Thioesterase</fullName>
    </submittedName>
</protein>
<dbReference type="PANTHER" id="PTHR11487">
    <property type="entry name" value="THIOESTERASE"/>
    <property type="match status" value="1"/>
</dbReference>
<dbReference type="SUPFAM" id="SSF53474">
    <property type="entry name" value="alpha/beta-Hydrolases"/>
    <property type="match status" value="1"/>
</dbReference>
<dbReference type="PANTHER" id="PTHR11487:SF0">
    <property type="entry name" value="S-ACYL FATTY ACID SYNTHASE THIOESTERASE, MEDIUM CHAIN"/>
    <property type="match status" value="1"/>
</dbReference>
<evidence type="ECO:0000313" key="3">
    <source>
        <dbReference type="EMBL" id="MBJ6369820.1"/>
    </source>
</evidence>
<proteinExistence type="inferred from homology"/>
<evidence type="ECO:0000256" key="1">
    <source>
        <dbReference type="ARBA" id="ARBA00007169"/>
    </source>
</evidence>
<comment type="caution">
    <text evidence="3">The sequence shown here is derived from an EMBL/GenBank/DDBJ whole genome shotgun (WGS) entry which is preliminary data.</text>
</comment>
<dbReference type="InterPro" id="IPR012223">
    <property type="entry name" value="TEII"/>
</dbReference>
<comment type="similarity">
    <text evidence="1">Belongs to the thioesterase family.</text>
</comment>
<sequence length="230" mass="26709">MKIIAFTFAGGNKYSFNNFFQKELNIIVLEYAGRGTRMTEPLLTRMDDVIADLYPKVKKEILIGEPYIIYGHSMGSLVAYQVCKKIQREGLPLPIKLIINGAKGPQYSKEKIISNLPDNEFWKEITKLGGVPEEIVNETELVNFFIPILKADYKCVEDYHFDEESPTIKIPIDVFYGSEEDITKIEVTGWKEVSSKNVNITQLRGNHFFFFEHKEYFTKYIQQQVSYNYE</sequence>
<gene>
    <name evidence="3" type="ORF">JF259_17180</name>
</gene>
<evidence type="ECO:0000259" key="2">
    <source>
        <dbReference type="Pfam" id="PF00975"/>
    </source>
</evidence>
<organism evidence="3 4">
    <name type="scientific">Snuella sedimenti</name>
    <dbReference type="NCBI Taxonomy" id="2798802"/>
    <lineage>
        <taxon>Bacteria</taxon>
        <taxon>Pseudomonadati</taxon>
        <taxon>Bacteroidota</taxon>
        <taxon>Flavobacteriia</taxon>
        <taxon>Flavobacteriales</taxon>
        <taxon>Flavobacteriaceae</taxon>
        <taxon>Snuella</taxon>
    </lineage>
</organism>
<feature type="domain" description="Thioesterase" evidence="2">
    <location>
        <begin position="2"/>
        <end position="220"/>
    </location>
</feature>